<gene>
    <name evidence="2" type="ORF">H3L94_00905</name>
</gene>
<dbReference type="PROSITE" id="PS51257">
    <property type="entry name" value="PROKAR_LIPOPROTEIN"/>
    <property type="match status" value="1"/>
</dbReference>
<dbReference type="Proteomes" id="UP000514752">
    <property type="component" value="Chromosome"/>
</dbReference>
<dbReference type="EMBL" id="CP059567">
    <property type="protein sequence ID" value="QMT40661.1"/>
    <property type="molecule type" value="Genomic_DNA"/>
</dbReference>
<keyword evidence="1" id="KW-0732">Signal</keyword>
<dbReference type="PANTHER" id="PTHR42941">
    <property type="entry name" value="SLL1037 PROTEIN"/>
    <property type="match status" value="1"/>
</dbReference>
<evidence type="ECO:0000313" key="2">
    <source>
        <dbReference type="EMBL" id="QMT40661.1"/>
    </source>
</evidence>
<feature type="chain" id="PRO_5028363922" evidence="1">
    <location>
        <begin position="19"/>
        <end position="359"/>
    </location>
</feature>
<dbReference type="Gene3D" id="3.40.190.10">
    <property type="entry name" value="Periplasmic binding protein-like II"/>
    <property type="match status" value="2"/>
</dbReference>
<protein>
    <submittedName>
        <fullName evidence="2">TAXI family TRAP transporter solute-binding subunit</fullName>
    </submittedName>
</protein>
<evidence type="ECO:0000313" key="3">
    <source>
        <dbReference type="Proteomes" id="UP000514752"/>
    </source>
</evidence>
<sequence length="359" mass="37064">MKNTSSKLIMLALAAALAACGGDNTAKPAASSDAAPQQEQAAQNGLQTKFVTVGTGGASGPYNIIGTALSELYAQKFGVNAKTQTTGASVENLNLLAQNKLEMAFVMSDALSDAINGQGSFSRKVENVEQIAALYPNYVQIVTSASSGIKSIEDLRGKRVAVGAQGSGVELATRALLNGFGINYTDIKVDYLGYAEAADALKAGKLDAAFLTSGLPNSSLMELQQGFDLQLVAVPADKLAEIAQTTPFFNAMPIPKGTYNNAEDIPTAAIFNALVVRKDMSEEDVYQLTKALFENLDKLQTAHQAAKGISVEGAQKGLVAPLHAGAKRYYDEVGAVAAPAAPAASEAAAVPASAASAAQ</sequence>
<feature type="signal peptide" evidence="1">
    <location>
        <begin position="1"/>
        <end position="18"/>
    </location>
</feature>
<dbReference type="PANTHER" id="PTHR42941:SF1">
    <property type="entry name" value="SLL1037 PROTEIN"/>
    <property type="match status" value="1"/>
</dbReference>
<accession>A0A7D7N7T8</accession>
<dbReference type="Pfam" id="PF16868">
    <property type="entry name" value="NMT1_3"/>
    <property type="match status" value="1"/>
</dbReference>
<dbReference type="NCBIfam" id="TIGR02122">
    <property type="entry name" value="TRAP_TAXI"/>
    <property type="match status" value="1"/>
</dbReference>
<dbReference type="CDD" id="cd13567">
    <property type="entry name" value="PBP2_TtGluBP"/>
    <property type="match status" value="1"/>
</dbReference>
<dbReference type="InterPro" id="IPR011852">
    <property type="entry name" value="TRAP_TAXI"/>
</dbReference>
<dbReference type="RefSeq" id="WP_182122293.1">
    <property type="nucleotide sequence ID" value="NZ_CP059567.1"/>
</dbReference>
<evidence type="ECO:0000256" key="1">
    <source>
        <dbReference type="SAM" id="SignalP"/>
    </source>
</evidence>
<reference evidence="2 3" key="1">
    <citation type="submission" date="2020-07" db="EMBL/GenBank/DDBJ databases">
        <title>Genomic diversity of species in the Neisseriaceae family.</title>
        <authorList>
            <person name="Vincent A.T."/>
            <person name="Bernet E."/>
            <person name="Veyrier F.J."/>
        </authorList>
    </citation>
    <scope>NUCLEOTIDE SEQUENCE [LARGE SCALE GENOMIC DNA]</scope>
    <source>
        <strain evidence="2 3">DSM 22244</strain>
    </source>
</reference>
<dbReference type="AlphaFoldDB" id="A0A7D7N7T8"/>
<name>A0A7D7N7T8_9NEIS</name>
<proteinExistence type="predicted"/>
<dbReference type="KEGG" id="nsg:H3L94_00905"/>
<dbReference type="SUPFAM" id="SSF53850">
    <property type="entry name" value="Periplasmic binding protein-like II"/>
    <property type="match status" value="1"/>
</dbReference>
<organism evidence="2 3">
    <name type="scientific">Neisseria shayeganii</name>
    <dbReference type="NCBI Taxonomy" id="607712"/>
    <lineage>
        <taxon>Bacteria</taxon>
        <taxon>Pseudomonadati</taxon>
        <taxon>Pseudomonadota</taxon>
        <taxon>Betaproteobacteria</taxon>
        <taxon>Neisseriales</taxon>
        <taxon>Neisseriaceae</taxon>
        <taxon>Neisseria</taxon>
    </lineage>
</organism>